<accession>A0ABS4IN39</accession>
<dbReference type="InterPro" id="IPR025889">
    <property type="entry name" value="GSP17M-like_dom"/>
</dbReference>
<organism evidence="2 3">
    <name type="scientific">Paenibacillus eucommiae</name>
    <dbReference type="NCBI Taxonomy" id="1355755"/>
    <lineage>
        <taxon>Bacteria</taxon>
        <taxon>Bacillati</taxon>
        <taxon>Bacillota</taxon>
        <taxon>Bacilli</taxon>
        <taxon>Bacillales</taxon>
        <taxon>Paenibacillaceae</taxon>
        <taxon>Paenibacillus</taxon>
    </lineage>
</organism>
<evidence type="ECO:0000313" key="2">
    <source>
        <dbReference type="EMBL" id="MBP1988980.1"/>
    </source>
</evidence>
<keyword evidence="3" id="KW-1185">Reference proteome</keyword>
<evidence type="ECO:0000259" key="1">
    <source>
        <dbReference type="Pfam" id="PF11181"/>
    </source>
</evidence>
<feature type="domain" description="General stress protein 17M-like" evidence="1">
    <location>
        <begin position="4"/>
        <end position="97"/>
    </location>
</feature>
<protein>
    <recommendedName>
        <fullName evidence="1">General stress protein 17M-like domain-containing protein</fullName>
    </recommendedName>
</protein>
<sequence length="134" mass="15110">MDYKVDIVNDEEQALRHILTLQKESYPLSQIYVLTMDAQKAEELAEISGTQRAAAADEGLSDSLANLYLSQGERLLEEMEAIGLSEYEAQQYEQALEFGGYMIVAKLKLESAPYMSAEQVHPNEIWNPQSGYNE</sequence>
<evidence type="ECO:0000313" key="3">
    <source>
        <dbReference type="Proteomes" id="UP001519287"/>
    </source>
</evidence>
<name>A0ABS4IN39_9BACL</name>
<reference evidence="2 3" key="1">
    <citation type="submission" date="2021-03" db="EMBL/GenBank/DDBJ databases">
        <title>Genomic Encyclopedia of Type Strains, Phase IV (KMG-IV): sequencing the most valuable type-strain genomes for metagenomic binning, comparative biology and taxonomic classification.</title>
        <authorList>
            <person name="Goeker M."/>
        </authorList>
    </citation>
    <scope>NUCLEOTIDE SEQUENCE [LARGE SCALE GENOMIC DNA]</scope>
    <source>
        <strain evidence="2 3">DSM 26048</strain>
    </source>
</reference>
<dbReference type="Proteomes" id="UP001519287">
    <property type="component" value="Unassembled WGS sequence"/>
</dbReference>
<dbReference type="EMBL" id="JAGGLB010000002">
    <property type="protein sequence ID" value="MBP1988980.1"/>
    <property type="molecule type" value="Genomic_DNA"/>
</dbReference>
<comment type="caution">
    <text evidence="2">The sequence shown here is derived from an EMBL/GenBank/DDBJ whole genome shotgun (WGS) entry which is preliminary data.</text>
</comment>
<gene>
    <name evidence="2" type="ORF">J2Z66_000575</name>
</gene>
<proteinExistence type="predicted"/>
<dbReference type="Pfam" id="PF11181">
    <property type="entry name" value="YflT"/>
    <property type="match status" value="1"/>
</dbReference>
<dbReference type="RefSeq" id="WP_209969746.1">
    <property type="nucleotide sequence ID" value="NZ_JAGGLB010000002.1"/>
</dbReference>